<reference evidence="1 2" key="1">
    <citation type="journal article" date="2016" name="Appl. Environ. Microbiol.">
        <title>Function and Phylogeny of Bacterial Butyryl Coenzyme A:Acetate Transferases and Their Diversity in the Proximal Colon of Swine.</title>
        <authorList>
            <person name="Trachsel J."/>
            <person name="Bayles D.O."/>
            <person name="Looft T."/>
            <person name="Levine U.Y."/>
            <person name="Allen H.K."/>
        </authorList>
    </citation>
    <scope>NUCLEOTIDE SEQUENCE [LARGE SCALE GENOMIC DNA]</scope>
    <source>
        <strain evidence="1 2">35-6-1</strain>
    </source>
</reference>
<evidence type="ECO:0000313" key="2">
    <source>
        <dbReference type="Proteomes" id="UP000187166"/>
    </source>
</evidence>
<accession>A0A1U7LXL2</accession>
<evidence type="ECO:0000313" key="1">
    <source>
        <dbReference type="EMBL" id="OLR61675.1"/>
    </source>
</evidence>
<organism evidence="1 2">
    <name type="scientific">Peptoniphilus porci</name>
    <dbReference type="NCBI Taxonomy" id="2652280"/>
    <lineage>
        <taxon>Bacteria</taxon>
        <taxon>Bacillati</taxon>
        <taxon>Bacillota</taxon>
        <taxon>Tissierellia</taxon>
        <taxon>Tissierellales</taxon>
        <taxon>Peptoniphilaceae</taxon>
        <taxon>Peptoniphilus</taxon>
    </lineage>
</organism>
<gene>
    <name evidence="1" type="ORF">BIV18_09995</name>
</gene>
<dbReference type="Proteomes" id="UP000187166">
    <property type="component" value="Unassembled WGS sequence"/>
</dbReference>
<comment type="caution">
    <text evidence="1">The sequence shown here is derived from an EMBL/GenBank/DDBJ whole genome shotgun (WGS) entry which is preliminary data.</text>
</comment>
<dbReference type="EMBL" id="MJIH01000008">
    <property type="protein sequence ID" value="OLR61675.1"/>
    <property type="molecule type" value="Genomic_DNA"/>
</dbReference>
<proteinExistence type="predicted"/>
<name>A0A1U7LXL2_9FIRM</name>
<sequence>MANDCSFDVRLVGKEEEVREVAQYFFEYYSYELLDWQKFNESIQEFYKEIGLVQTNKIVNVSMSMYSIASEIVKLDLFKDITRKADALKIIKKFMTNRLKEYKHEDDYRESKKLFSQEWKKFEKGFKLKEFKKLLVITDEVKENLPKAPHFWRIFDVDVADTDYNKDGTFSMTLFGSCAWSASSALLYEGYYEDWKSYEGQDWFKGTCLENVHEKFPSLKMKIFSEECGCSFSEHIKMDENGIIEDVGNLVATYYESVEEAKEDGFEITEEQVGDYIYTELPDWFYPTDFNRSYEFDWSF</sequence>
<dbReference type="AlphaFoldDB" id="A0A1U7LXL2"/>
<keyword evidence="2" id="KW-1185">Reference proteome</keyword>
<protein>
    <submittedName>
        <fullName evidence="1">Uncharacterized protein</fullName>
    </submittedName>
</protein>